<dbReference type="GO" id="GO:0016301">
    <property type="term" value="F:kinase activity"/>
    <property type="evidence" value="ECO:0007669"/>
    <property type="project" value="UniProtKB-KW"/>
</dbReference>
<dbReference type="Proteomes" id="UP000642876">
    <property type="component" value="Unassembled WGS sequence"/>
</dbReference>
<dbReference type="GO" id="GO:0005524">
    <property type="term" value="F:ATP binding"/>
    <property type="evidence" value="ECO:0007669"/>
    <property type="project" value="UniProtKB-KW"/>
</dbReference>
<proteinExistence type="predicted"/>
<dbReference type="AlphaFoldDB" id="A0A7H0K1R3"/>
<dbReference type="Proteomes" id="UP000516235">
    <property type="component" value="Chromosome"/>
</dbReference>
<keyword evidence="9" id="KW-1185">Reference proteome</keyword>
<evidence type="ECO:0000256" key="3">
    <source>
        <dbReference type="ARBA" id="ARBA00022777"/>
    </source>
</evidence>
<dbReference type="KEGG" id="cluj:IAU68_05655"/>
<keyword evidence="1" id="KW-0808">Transferase</keyword>
<evidence type="ECO:0000313" key="8">
    <source>
        <dbReference type="Proteomes" id="UP000516235"/>
    </source>
</evidence>
<dbReference type="InterPro" id="IPR047795">
    <property type="entry name" value="Put_SteA-like"/>
</dbReference>
<keyword evidence="2" id="KW-0547">Nucleotide-binding</keyword>
<gene>
    <name evidence="6" type="ORF">H7348_05150</name>
    <name evidence="7" type="ORF">IAU68_05655</name>
</gene>
<keyword evidence="5" id="KW-0812">Transmembrane</keyword>
<dbReference type="EMBL" id="JACMYE010000004">
    <property type="protein sequence ID" value="MBC3178699.1"/>
    <property type="molecule type" value="Genomic_DNA"/>
</dbReference>
<reference evidence="8 9" key="1">
    <citation type="submission" date="2020-08" db="EMBL/GenBank/DDBJ databases">
        <title>novel species in genus Corynebacterium.</title>
        <authorList>
            <person name="Zhang G."/>
        </authorList>
    </citation>
    <scope>NUCLEOTIDE SEQUENCE [LARGE SCALE GENOMIC DNA]</scope>
    <source>
        <strain evidence="7">Zg-917</strain>
        <strain evidence="8 9">zg-917</strain>
    </source>
</reference>
<accession>A0A7H0K1R3</accession>
<evidence type="ECO:0000313" key="6">
    <source>
        <dbReference type="EMBL" id="MBC3178699.1"/>
    </source>
</evidence>
<keyword evidence="4" id="KW-0067">ATP-binding</keyword>
<dbReference type="InterPro" id="IPR036759">
    <property type="entry name" value="TPK_catalytic_sf"/>
</dbReference>
<dbReference type="EMBL" id="CP061032">
    <property type="protein sequence ID" value="QNP91229.1"/>
    <property type="molecule type" value="Genomic_DNA"/>
</dbReference>
<feature type="transmembrane region" description="Helical" evidence="5">
    <location>
        <begin position="350"/>
        <end position="371"/>
    </location>
</feature>
<dbReference type="GO" id="GO:0004788">
    <property type="term" value="F:thiamine diphosphokinase activity"/>
    <property type="evidence" value="ECO:0007669"/>
    <property type="project" value="InterPro"/>
</dbReference>
<evidence type="ECO:0000256" key="5">
    <source>
        <dbReference type="SAM" id="Phobius"/>
    </source>
</evidence>
<keyword evidence="3 7" id="KW-0418">Kinase</keyword>
<evidence type="ECO:0000313" key="9">
    <source>
        <dbReference type="Proteomes" id="UP000642876"/>
    </source>
</evidence>
<evidence type="ECO:0000256" key="4">
    <source>
        <dbReference type="ARBA" id="ARBA00022840"/>
    </source>
</evidence>
<dbReference type="GO" id="GO:0009229">
    <property type="term" value="P:thiamine diphosphate biosynthetic process"/>
    <property type="evidence" value="ECO:0007669"/>
    <property type="project" value="InterPro"/>
</dbReference>
<evidence type="ECO:0000313" key="7">
    <source>
        <dbReference type="EMBL" id="QNP91229.1"/>
    </source>
</evidence>
<protein>
    <submittedName>
        <fullName evidence="7">Thiamine pyrophosphokinase</fullName>
    </submittedName>
</protein>
<organism evidence="7 8">
    <name type="scientific">Corynebacterium lujinxingii</name>
    <dbReference type="NCBI Taxonomy" id="2763010"/>
    <lineage>
        <taxon>Bacteria</taxon>
        <taxon>Bacillati</taxon>
        <taxon>Actinomycetota</taxon>
        <taxon>Actinomycetes</taxon>
        <taxon>Mycobacteriales</taxon>
        <taxon>Corynebacteriaceae</taxon>
        <taxon>Corynebacterium</taxon>
    </lineage>
</organism>
<keyword evidence="5" id="KW-0472">Membrane</keyword>
<dbReference type="NCBIfam" id="NF040608">
    <property type="entry name" value="division_SteA"/>
    <property type="match status" value="1"/>
</dbReference>
<evidence type="ECO:0000256" key="1">
    <source>
        <dbReference type="ARBA" id="ARBA00022679"/>
    </source>
</evidence>
<keyword evidence="5" id="KW-1133">Transmembrane helix</keyword>
<sequence>MARMTVGTGEAAAKELRGTLRDCTPQGKGLARLGEGDIAFVDAPDMQRRLAEQLISRRPAAVVNLSPYSTGTLPTFGPHLLLDAGVPLYESVGSELRSKIRDGKKVTLAPSGELTFGRKNSAKAEPVTREQVDASFAEAQRGLVENMEAYFGNTIEFIHSEAPLLIDGVGAPELGDVIADRKVVVVSPGEDTRRRMSGIQNFMQEYTPVIIAAGSAANTLAQMGYAPDFIVADPADVSSENLRGDARVILPADPDGYAPGLERIQDLGVGAMTFPAATDSPTDLAILLAAFHDAETIVTVGNQVELDRMFADTAHADPAALLARLKAGRKVVDSTVIENLYTVEPTSGVAWAWALLGLLVTAALVILVAGLGGSGTFADNLTGTWDTVAQTVQSWFPSGEGE</sequence>
<evidence type="ECO:0000256" key="2">
    <source>
        <dbReference type="ARBA" id="ARBA00022741"/>
    </source>
</evidence>
<dbReference type="SUPFAM" id="SSF63999">
    <property type="entry name" value="Thiamin pyrophosphokinase, catalytic domain"/>
    <property type="match status" value="1"/>
</dbReference>
<name>A0A7H0K1R3_9CORY</name>